<evidence type="ECO:0000259" key="2">
    <source>
        <dbReference type="SMART" id="SM00903"/>
    </source>
</evidence>
<dbReference type="InterPro" id="IPR050268">
    <property type="entry name" value="NADH-dep_flavin_reductase"/>
</dbReference>
<dbReference type="RefSeq" id="WP_218393148.1">
    <property type="nucleotide sequence ID" value="NZ_JAHUZE010000003.1"/>
</dbReference>
<dbReference type="Pfam" id="PF01613">
    <property type="entry name" value="Flavin_Reduct"/>
    <property type="match status" value="1"/>
</dbReference>
<accession>A0ABS6T5Y5</accession>
<dbReference type="SMART" id="SM00903">
    <property type="entry name" value="Flavin_Reduct"/>
    <property type="match status" value="1"/>
</dbReference>
<keyword evidence="1" id="KW-0560">Oxidoreductase</keyword>
<reference evidence="3 4" key="1">
    <citation type="submission" date="2021-05" db="EMBL/GenBank/DDBJ databases">
        <title>Culturable bacteria isolated from Daya Bay.</title>
        <authorList>
            <person name="Zheng W."/>
            <person name="Yu S."/>
            <person name="Huang Y."/>
        </authorList>
    </citation>
    <scope>NUCLEOTIDE SEQUENCE [LARGE SCALE GENOMIC DNA]</scope>
    <source>
        <strain evidence="3 4">DP4N28-5</strain>
    </source>
</reference>
<gene>
    <name evidence="3" type="ORF">KJP28_13525</name>
</gene>
<dbReference type="EMBL" id="JAHUZE010000003">
    <property type="protein sequence ID" value="MBV7379946.1"/>
    <property type="molecule type" value="Genomic_DNA"/>
</dbReference>
<proteinExistence type="predicted"/>
<comment type="caution">
    <text evidence="3">The sequence shown here is derived from an EMBL/GenBank/DDBJ whole genome shotgun (WGS) entry which is preliminary data.</text>
</comment>
<dbReference type="PANTHER" id="PTHR30466">
    <property type="entry name" value="FLAVIN REDUCTASE"/>
    <property type="match status" value="1"/>
</dbReference>
<protein>
    <submittedName>
        <fullName evidence="3">Flavin reductase</fullName>
    </submittedName>
</protein>
<name>A0ABS6T5Y5_9RHOB</name>
<sequence>MTTPDIDPALFRDAMSRLAASVNIITTELDGTRRGCTATAVCSLSDTPASLIVCLNRGSSTGQLIQASGIVGVNLCESADNDTAALFASKADDKFRPDMWDEGPVTGAPLLRTAVAGFEGRVVEAKAFGSHIIFIVEIVAVNVADQTRAPLLYLNRAFGAFAAH</sequence>
<dbReference type="Proteomes" id="UP000756530">
    <property type="component" value="Unassembled WGS sequence"/>
</dbReference>
<dbReference type="PANTHER" id="PTHR30466:SF1">
    <property type="entry name" value="FMN REDUCTASE (NADH) RUTF"/>
    <property type="match status" value="1"/>
</dbReference>
<organism evidence="3 4">
    <name type="scientific">Maritimibacter dapengensis</name>
    <dbReference type="NCBI Taxonomy" id="2836868"/>
    <lineage>
        <taxon>Bacteria</taxon>
        <taxon>Pseudomonadati</taxon>
        <taxon>Pseudomonadota</taxon>
        <taxon>Alphaproteobacteria</taxon>
        <taxon>Rhodobacterales</taxon>
        <taxon>Roseobacteraceae</taxon>
        <taxon>Maritimibacter</taxon>
    </lineage>
</organism>
<evidence type="ECO:0000313" key="4">
    <source>
        <dbReference type="Proteomes" id="UP000756530"/>
    </source>
</evidence>
<evidence type="ECO:0000313" key="3">
    <source>
        <dbReference type="EMBL" id="MBV7379946.1"/>
    </source>
</evidence>
<keyword evidence="4" id="KW-1185">Reference proteome</keyword>
<dbReference type="InterPro" id="IPR002563">
    <property type="entry name" value="Flavin_Rdtase-like_dom"/>
</dbReference>
<evidence type="ECO:0000256" key="1">
    <source>
        <dbReference type="ARBA" id="ARBA00023002"/>
    </source>
</evidence>
<feature type="domain" description="Flavin reductase like" evidence="2">
    <location>
        <begin position="15"/>
        <end position="160"/>
    </location>
</feature>